<reference evidence="6" key="1">
    <citation type="submission" date="2020-10" db="EMBL/GenBank/DDBJ databases">
        <title>Mucilaginibacter mali sp. nov., isolated from rhizosphere soil of apple orchard.</title>
        <authorList>
            <person name="Lee J.-S."/>
            <person name="Kim H.S."/>
            <person name="Kim J.-S."/>
        </authorList>
    </citation>
    <scope>NUCLEOTIDE SEQUENCE</scope>
    <source>
        <strain evidence="6">KCTC 22746</strain>
    </source>
</reference>
<evidence type="ECO:0000256" key="4">
    <source>
        <dbReference type="ARBA" id="ARBA00023136"/>
    </source>
</evidence>
<accession>A0A929KUI2</accession>
<dbReference type="Pfam" id="PF13564">
    <property type="entry name" value="DoxX_2"/>
    <property type="match status" value="1"/>
</dbReference>
<dbReference type="Proteomes" id="UP000622475">
    <property type="component" value="Unassembled WGS sequence"/>
</dbReference>
<name>A0A929KUI2_9SPHI</name>
<feature type="transmembrane region" description="Helical" evidence="5">
    <location>
        <begin position="97"/>
        <end position="114"/>
    </location>
</feature>
<dbReference type="InterPro" id="IPR032808">
    <property type="entry name" value="DoxX"/>
</dbReference>
<sequence>MKATKITYWVTTAIVSLMMVFSAYKYLTDPAIDAGFKHMGFASYFRIELAVAKILGAIVLLAPVATRFKEWAYAGFGIVFISATIAHIASGDPVPNRVMPMIFFALLIASYVAYHKLKPAVS</sequence>
<dbReference type="InterPro" id="IPR016944">
    <property type="entry name" value="UCP030066"/>
</dbReference>
<organism evidence="6 7">
    <name type="scientific">Mucilaginibacter myungsuensis</name>
    <dbReference type="NCBI Taxonomy" id="649104"/>
    <lineage>
        <taxon>Bacteria</taxon>
        <taxon>Pseudomonadati</taxon>
        <taxon>Bacteroidota</taxon>
        <taxon>Sphingobacteriia</taxon>
        <taxon>Sphingobacteriales</taxon>
        <taxon>Sphingobacteriaceae</taxon>
        <taxon>Mucilaginibacter</taxon>
    </lineage>
</organism>
<keyword evidence="4 5" id="KW-0472">Membrane</keyword>
<dbReference type="GO" id="GO:0016020">
    <property type="term" value="C:membrane"/>
    <property type="evidence" value="ECO:0007669"/>
    <property type="project" value="UniProtKB-SubCell"/>
</dbReference>
<evidence type="ECO:0000313" key="7">
    <source>
        <dbReference type="Proteomes" id="UP000622475"/>
    </source>
</evidence>
<keyword evidence="2 5" id="KW-0812">Transmembrane</keyword>
<feature type="transmembrane region" description="Helical" evidence="5">
    <location>
        <begin position="44"/>
        <end position="64"/>
    </location>
</feature>
<evidence type="ECO:0000256" key="5">
    <source>
        <dbReference type="SAM" id="Phobius"/>
    </source>
</evidence>
<evidence type="ECO:0000256" key="3">
    <source>
        <dbReference type="ARBA" id="ARBA00022989"/>
    </source>
</evidence>
<keyword evidence="3 5" id="KW-1133">Transmembrane helix</keyword>
<gene>
    <name evidence="6" type="ORF">IRJ16_02075</name>
</gene>
<dbReference type="RefSeq" id="WP_194109853.1">
    <property type="nucleotide sequence ID" value="NZ_JADFFL010000001.1"/>
</dbReference>
<feature type="transmembrane region" description="Helical" evidence="5">
    <location>
        <begin position="71"/>
        <end position="91"/>
    </location>
</feature>
<evidence type="ECO:0000256" key="2">
    <source>
        <dbReference type="ARBA" id="ARBA00022692"/>
    </source>
</evidence>
<comment type="caution">
    <text evidence="6">The sequence shown here is derived from an EMBL/GenBank/DDBJ whole genome shotgun (WGS) entry which is preliminary data.</text>
</comment>
<dbReference type="EMBL" id="JADFFL010000001">
    <property type="protein sequence ID" value="MBE9660658.1"/>
    <property type="molecule type" value="Genomic_DNA"/>
</dbReference>
<dbReference type="AlphaFoldDB" id="A0A929KUI2"/>
<protein>
    <submittedName>
        <fullName evidence="6">DoxX family protein</fullName>
    </submittedName>
</protein>
<evidence type="ECO:0000313" key="6">
    <source>
        <dbReference type="EMBL" id="MBE9660658.1"/>
    </source>
</evidence>
<dbReference type="PIRSF" id="PIRSF030066">
    <property type="entry name" value="UCP030066"/>
    <property type="match status" value="1"/>
</dbReference>
<proteinExistence type="predicted"/>
<evidence type="ECO:0000256" key="1">
    <source>
        <dbReference type="ARBA" id="ARBA00004141"/>
    </source>
</evidence>
<comment type="subcellular location">
    <subcellularLocation>
        <location evidence="1">Membrane</location>
        <topology evidence="1">Multi-pass membrane protein</topology>
    </subcellularLocation>
</comment>
<keyword evidence="7" id="KW-1185">Reference proteome</keyword>
<feature type="transmembrane region" description="Helical" evidence="5">
    <location>
        <begin position="7"/>
        <end position="24"/>
    </location>
</feature>